<organism evidence="6 7">
    <name type="scientific">Stegodyphus mimosarum</name>
    <name type="common">African social velvet spider</name>
    <dbReference type="NCBI Taxonomy" id="407821"/>
    <lineage>
        <taxon>Eukaryota</taxon>
        <taxon>Metazoa</taxon>
        <taxon>Ecdysozoa</taxon>
        <taxon>Arthropoda</taxon>
        <taxon>Chelicerata</taxon>
        <taxon>Arachnida</taxon>
        <taxon>Araneae</taxon>
        <taxon>Araneomorphae</taxon>
        <taxon>Entelegynae</taxon>
        <taxon>Eresoidea</taxon>
        <taxon>Eresidae</taxon>
        <taxon>Stegodyphus</taxon>
    </lineage>
</organism>
<evidence type="ECO:0000313" key="6">
    <source>
        <dbReference type="EMBL" id="KFM66805.1"/>
    </source>
</evidence>
<dbReference type="PROSITE" id="PS51419">
    <property type="entry name" value="RAB"/>
    <property type="match status" value="1"/>
</dbReference>
<keyword evidence="4" id="KW-0449">Lipoprotein</keyword>
<protein>
    <submittedName>
        <fullName evidence="6">GTP-binding protein Di-Ras2</fullName>
    </submittedName>
</protein>
<evidence type="ECO:0000313" key="7">
    <source>
        <dbReference type="Proteomes" id="UP000054359"/>
    </source>
</evidence>
<dbReference type="AlphaFoldDB" id="A0A087TNW6"/>
<keyword evidence="3" id="KW-0342">GTP-binding</keyword>
<dbReference type="Proteomes" id="UP000054359">
    <property type="component" value="Unassembled WGS sequence"/>
</dbReference>
<evidence type="ECO:0000256" key="4">
    <source>
        <dbReference type="ARBA" id="ARBA00023288"/>
    </source>
</evidence>
<comment type="subcellular location">
    <subcellularLocation>
        <location evidence="5">Endomembrane system</location>
        <topology evidence="5">Lipid-anchor</topology>
        <orientation evidence="5">Cytoplasmic side</orientation>
    </subcellularLocation>
</comment>
<keyword evidence="1" id="KW-0488">Methylation</keyword>
<dbReference type="InterPro" id="IPR027417">
    <property type="entry name" value="P-loop_NTPase"/>
</dbReference>
<sequence length="83" mass="9692">MMLVGNKSDEEEAREVSYQDGMAQAHKWNCNFMETSAKNNTNVKEMFQELLNMEKSRNVSLQSERRTLAQFRKDNLKGKCLVM</sequence>
<dbReference type="InterPro" id="IPR001806">
    <property type="entry name" value="Small_GTPase"/>
</dbReference>
<dbReference type="STRING" id="407821.A0A087TNW6"/>
<evidence type="ECO:0000256" key="2">
    <source>
        <dbReference type="ARBA" id="ARBA00022741"/>
    </source>
</evidence>
<gene>
    <name evidence="6" type="ORF">X975_18807</name>
</gene>
<dbReference type="Gene3D" id="3.40.50.300">
    <property type="entry name" value="P-loop containing nucleotide triphosphate hydrolases"/>
    <property type="match status" value="1"/>
</dbReference>
<proteinExistence type="predicted"/>
<dbReference type="SUPFAM" id="SSF52540">
    <property type="entry name" value="P-loop containing nucleoside triphosphate hydrolases"/>
    <property type="match status" value="1"/>
</dbReference>
<dbReference type="OMA" id="LMWEIRS"/>
<accession>A0A087TNW6</accession>
<dbReference type="PANTHER" id="PTHR24070">
    <property type="entry name" value="RAS, DI-RAS, AND RHEB FAMILY MEMBERS OF SMALL GTPASE SUPERFAMILY"/>
    <property type="match status" value="1"/>
</dbReference>
<dbReference type="GO" id="GO:0003924">
    <property type="term" value="F:GTPase activity"/>
    <property type="evidence" value="ECO:0007669"/>
    <property type="project" value="InterPro"/>
</dbReference>
<dbReference type="InterPro" id="IPR020849">
    <property type="entry name" value="Small_GTPase_Ras-type"/>
</dbReference>
<reference evidence="6 7" key="1">
    <citation type="submission" date="2013-11" db="EMBL/GenBank/DDBJ databases">
        <title>Genome sequencing of Stegodyphus mimosarum.</title>
        <authorList>
            <person name="Bechsgaard J."/>
        </authorList>
    </citation>
    <scope>NUCLEOTIDE SEQUENCE [LARGE SCALE GENOMIC DNA]</scope>
</reference>
<dbReference type="GO" id="GO:0012505">
    <property type="term" value="C:endomembrane system"/>
    <property type="evidence" value="ECO:0007669"/>
    <property type="project" value="UniProtKB-SubCell"/>
</dbReference>
<dbReference type="GO" id="GO:0005525">
    <property type="term" value="F:GTP binding"/>
    <property type="evidence" value="ECO:0007669"/>
    <property type="project" value="UniProtKB-KW"/>
</dbReference>
<dbReference type="OrthoDB" id="265044at2759"/>
<keyword evidence="2" id="KW-0547">Nucleotide-binding</keyword>
<dbReference type="SMART" id="SM00173">
    <property type="entry name" value="RAS"/>
    <property type="match status" value="1"/>
</dbReference>
<dbReference type="Pfam" id="PF00071">
    <property type="entry name" value="Ras"/>
    <property type="match status" value="1"/>
</dbReference>
<name>A0A087TNW6_STEMI</name>
<feature type="non-terminal residue" evidence="6">
    <location>
        <position position="83"/>
    </location>
</feature>
<dbReference type="GO" id="GO:0007165">
    <property type="term" value="P:signal transduction"/>
    <property type="evidence" value="ECO:0007669"/>
    <property type="project" value="InterPro"/>
</dbReference>
<evidence type="ECO:0000256" key="1">
    <source>
        <dbReference type="ARBA" id="ARBA00022481"/>
    </source>
</evidence>
<dbReference type="PROSITE" id="PS51421">
    <property type="entry name" value="RAS"/>
    <property type="match status" value="1"/>
</dbReference>
<dbReference type="EMBL" id="KK116099">
    <property type="protein sequence ID" value="KFM66805.1"/>
    <property type="molecule type" value="Genomic_DNA"/>
</dbReference>
<keyword evidence="7" id="KW-1185">Reference proteome</keyword>
<dbReference type="GO" id="GO:0016020">
    <property type="term" value="C:membrane"/>
    <property type="evidence" value="ECO:0007669"/>
    <property type="project" value="InterPro"/>
</dbReference>
<evidence type="ECO:0000256" key="5">
    <source>
        <dbReference type="ARBA" id="ARBA00046278"/>
    </source>
</evidence>
<evidence type="ECO:0000256" key="3">
    <source>
        <dbReference type="ARBA" id="ARBA00023134"/>
    </source>
</evidence>